<evidence type="ECO:0000313" key="6">
    <source>
        <dbReference type="Proteomes" id="UP000255421"/>
    </source>
</evidence>
<name>A0A1H1EU28_9EURY</name>
<evidence type="ECO:0000313" key="4">
    <source>
        <dbReference type="EMBL" id="SDQ92251.1"/>
    </source>
</evidence>
<reference evidence="4" key="1">
    <citation type="submission" date="2016-10" db="EMBL/GenBank/DDBJ databases">
        <authorList>
            <person name="de Groot N.N."/>
        </authorList>
    </citation>
    <scope>NUCLEOTIDE SEQUENCE [LARGE SCALE GENOMIC DNA]</scope>
    <source>
        <strain evidence="4">CGMCC 1.12397</strain>
    </source>
</reference>
<dbReference type="Proteomes" id="UP000255421">
    <property type="component" value="Unassembled WGS sequence"/>
</dbReference>
<accession>A0A1H1EU28</accession>
<keyword evidence="1" id="KW-0472">Membrane</keyword>
<gene>
    <name evidence="3" type="ORF">DWB78_09240</name>
    <name evidence="4" type="ORF">SAMN05216278_3065</name>
</gene>
<reference evidence="5" key="2">
    <citation type="submission" date="2016-10" db="EMBL/GenBank/DDBJ databases">
        <authorList>
            <person name="Varghese N."/>
            <person name="Submissions S."/>
        </authorList>
    </citation>
    <scope>NUCLEOTIDE SEQUENCE [LARGE SCALE GENOMIC DNA]</scope>
    <source>
        <strain evidence="5">CGMCC 1.12397</strain>
    </source>
</reference>
<protein>
    <recommendedName>
        <fullName evidence="2">DUF8107 domain-containing protein</fullName>
    </recommendedName>
</protein>
<evidence type="ECO:0000256" key="1">
    <source>
        <dbReference type="SAM" id="Phobius"/>
    </source>
</evidence>
<dbReference type="InterPro" id="IPR058420">
    <property type="entry name" value="DUF8107"/>
</dbReference>
<dbReference type="OrthoDB" id="214676at2157"/>
<organism evidence="4 5">
    <name type="scientific">Halopelagius longus</name>
    <dbReference type="NCBI Taxonomy" id="1236180"/>
    <lineage>
        <taxon>Archaea</taxon>
        <taxon>Methanobacteriati</taxon>
        <taxon>Methanobacteriota</taxon>
        <taxon>Stenosarchaea group</taxon>
        <taxon>Halobacteria</taxon>
        <taxon>Halobacteriales</taxon>
        <taxon>Haloferacaceae</taxon>
    </lineage>
</organism>
<dbReference type="EMBL" id="QQST01000001">
    <property type="protein sequence ID" value="RDI73078.1"/>
    <property type="molecule type" value="Genomic_DNA"/>
</dbReference>
<proteinExistence type="predicted"/>
<evidence type="ECO:0000259" key="2">
    <source>
        <dbReference type="Pfam" id="PF26409"/>
    </source>
</evidence>
<reference evidence="3 6" key="3">
    <citation type="submission" date="2018-07" db="EMBL/GenBank/DDBJ databases">
        <title>Genome sequence of extremly halophilic archaeon Halopelagius longus strain BC12-B1.</title>
        <authorList>
            <person name="Zhang X."/>
        </authorList>
    </citation>
    <scope>NUCLEOTIDE SEQUENCE [LARGE SCALE GENOMIC DNA]</scope>
    <source>
        <strain evidence="3 6">BC12-B1</strain>
    </source>
</reference>
<dbReference type="EMBL" id="FNKQ01000003">
    <property type="protein sequence ID" value="SDQ92251.1"/>
    <property type="molecule type" value="Genomic_DNA"/>
</dbReference>
<feature type="transmembrane region" description="Helical" evidence="1">
    <location>
        <begin position="37"/>
        <end position="58"/>
    </location>
</feature>
<keyword evidence="1" id="KW-0812">Transmembrane</keyword>
<dbReference type="Proteomes" id="UP000199289">
    <property type="component" value="Unassembled WGS sequence"/>
</dbReference>
<keyword evidence="1" id="KW-1133">Transmembrane helix</keyword>
<dbReference type="AlphaFoldDB" id="A0A1H1EU28"/>
<dbReference type="RefSeq" id="WP_092538527.1">
    <property type="nucleotide sequence ID" value="NZ_FNKQ01000003.1"/>
</dbReference>
<evidence type="ECO:0000313" key="3">
    <source>
        <dbReference type="EMBL" id="RDI73078.1"/>
    </source>
</evidence>
<feature type="transmembrane region" description="Helical" evidence="1">
    <location>
        <begin position="12"/>
        <end position="31"/>
    </location>
</feature>
<dbReference type="Pfam" id="PF26409">
    <property type="entry name" value="DUF8107"/>
    <property type="match status" value="1"/>
</dbReference>
<feature type="domain" description="DUF8107" evidence="2">
    <location>
        <begin position="4"/>
        <end position="60"/>
    </location>
</feature>
<keyword evidence="6" id="KW-1185">Reference proteome</keyword>
<sequence length="60" mass="6522">MEPTSQGDPRVLFAMNLVLSTAFASVVIWGLSYIDVVPFTLVNVASFALVLMAVTYVVTR</sequence>
<evidence type="ECO:0000313" key="5">
    <source>
        <dbReference type="Proteomes" id="UP000199289"/>
    </source>
</evidence>